<dbReference type="PROSITE" id="PS00061">
    <property type="entry name" value="ADH_SHORT"/>
    <property type="match status" value="1"/>
</dbReference>
<proteinExistence type="inferred from homology"/>
<dbReference type="PRINTS" id="PR00080">
    <property type="entry name" value="SDRFAMILY"/>
</dbReference>
<dbReference type="InterPro" id="IPR020904">
    <property type="entry name" value="Sc_DH/Rdtase_CS"/>
</dbReference>
<dbReference type="PANTHER" id="PTHR44196">
    <property type="entry name" value="DEHYDROGENASE/REDUCTASE SDR FAMILY MEMBER 7B"/>
    <property type="match status" value="1"/>
</dbReference>
<feature type="domain" description="Thioester reductase (TE)" evidence="3">
    <location>
        <begin position="5"/>
        <end position="231"/>
    </location>
</feature>
<evidence type="ECO:0000313" key="4">
    <source>
        <dbReference type="EMBL" id="MFD2095529.1"/>
    </source>
</evidence>
<name>A0ABW4XKB8_9GAMM</name>
<dbReference type="SUPFAM" id="SSF51735">
    <property type="entry name" value="NAD(P)-binding Rossmann-fold domains"/>
    <property type="match status" value="2"/>
</dbReference>
<organism evidence="4 5">
    <name type="scientific">Corallincola platygyrae</name>
    <dbReference type="NCBI Taxonomy" id="1193278"/>
    <lineage>
        <taxon>Bacteria</taxon>
        <taxon>Pseudomonadati</taxon>
        <taxon>Pseudomonadota</taxon>
        <taxon>Gammaproteobacteria</taxon>
        <taxon>Alteromonadales</taxon>
        <taxon>Psychromonadaceae</taxon>
        <taxon>Corallincola</taxon>
    </lineage>
</organism>
<dbReference type="InterPro" id="IPR002347">
    <property type="entry name" value="SDR_fam"/>
</dbReference>
<dbReference type="CDD" id="cd05263">
    <property type="entry name" value="MupV_like_SDR_e"/>
    <property type="match status" value="1"/>
</dbReference>
<accession>A0ABW4XKB8</accession>
<dbReference type="CDD" id="cd05233">
    <property type="entry name" value="SDR_c"/>
    <property type="match status" value="1"/>
</dbReference>
<dbReference type="InterPro" id="IPR013120">
    <property type="entry name" value="FAR_NAD-bd"/>
</dbReference>
<reference evidence="5" key="1">
    <citation type="journal article" date="2019" name="Int. J. Syst. Evol. Microbiol.">
        <title>The Global Catalogue of Microorganisms (GCM) 10K type strain sequencing project: providing services to taxonomists for standard genome sequencing and annotation.</title>
        <authorList>
            <consortium name="The Broad Institute Genomics Platform"/>
            <consortium name="The Broad Institute Genome Sequencing Center for Infectious Disease"/>
            <person name="Wu L."/>
            <person name="Ma J."/>
        </authorList>
    </citation>
    <scope>NUCLEOTIDE SEQUENCE [LARGE SCALE GENOMIC DNA]</scope>
    <source>
        <strain evidence="5">CGMCC 1.10992</strain>
    </source>
</reference>
<dbReference type="PANTHER" id="PTHR44196:SF1">
    <property type="entry name" value="DEHYDROGENASE_REDUCTASE SDR FAMILY MEMBER 7B"/>
    <property type="match status" value="1"/>
</dbReference>
<keyword evidence="2" id="KW-0560">Oxidoreductase</keyword>
<evidence type="ECO:0000256" key="1">
    <source>
        <dbReference type="ARBA" id="ARBA00006484"/>
    </source>
</evidence>
<evidence type="ECO:0000259" key="3">
    <source>
        <dbReference type="Pfam" id="PF07993"/>
    </source>
</evidence>
<dbReference type="Proteomes" id="UP001597380">
    <property type="component" value="Unassembled WGS sequence"/>
</dbReference>
<dbReference type="InterPro" id="IPR036291">
    <property type="entry name" value="NAD(P)-bd_dom_sf"/>
</dbReference>
<evidence type="ECO:0000256" key="2">
    <source>
        <dbReference type="ARBA" id="ARBA00023002"/>
    </source>
</evidence>
<dbReference type="EMBL" id="JBHUHT010000009">
    <property type="protein sequence ID" value="MFD2095529.1"/>
    <property type="molecule type" value="Genomic_DNA"/>
</dbReference>
<keyword evidence="5" id="KW-1185">Reference proteome</keyword>
<comment type="similarity">
    <text evidence="1">Belongs to the short-chain dehydrogenases/reductases (SDR) family.</text>
</comment>
<dbReference type="Pfam" id="PF00106">
    <property type="entry name" value="adh_short"/>
    <property type="match status" value="1"/>
</dbReference>
<dbReference type="RefSeq" id="WP_345340399.1">
    <property type="nucleotide sequence ID" value="NZ_BAABLI010000014.1"/>
</dbReference>
<sequence>MNYFVTGGTGFIGRHLIAKLLARGGNVYALVRSESAEHRLLAQFPEHTKQLIPVHGDIILPQLGLTERDQQNLCGKIDHFFHLAAIYDLNADEEVQQLANVHGTRHALQCAEALEAGCFHHISSIAVAGMYQGWFREDMFDQAEHLTHPYLKSKHESEQLVRENTKVPWRIYRPGMVIGHSKTGQTDKADGPYYFFKTLQKLRRTIPPWVPTIGIEGGYLNIVPVDFVTDALDHIAHQPDLNQQCFHLTDPNPFTAGEMLNIFADAGHAPRMAMRLDTRLFSFLPKQVKSGVMRMPPVKRLLGAIIRDLGIPQSALEFVNYPTRFDCENTLKALKSSGISCPRLNTYAPAIWDYWERNLDPELALDKTLAGILRGKTVVITGATSGIGEATTRLLAGSGAQLVLIARTLEELQRVQAEVENAGGKASIFSCDLSDLDAIDLMVERLLELHPHIDLLLNNAGRSIRRSIEHSFDRFHDYQRTMQLNYFGCVKLTMGLLPGMLANGGGHIINMSSIGVLTNAPRFSAYVASKSAMEAFTRCAAAEFSDRNIQFTTINMPLVATPMIAPTEIYQQMPTLTPEEAAEMVAKAIIDKPKRVATRLGIFGALIHAIFPKLGEIIMNTGFRMFPDSPKAAKEVASDKKEKPSQEMIAFAALLRGIHM</sequence>
<dbReference type="Pfam" id="PF07993">
    <property type="entry name" value="NAD_binding_4"/>
    <property type="match status" value="1"/>
</dbReference>
<gene>
    <name evidence="4" type="ORF">ACFSJ3_05980</name>
</gene>
<dbReference type="InterPro" id="IPR057313">
    <property type="entry name" value="Maqu_2507-like"/>
</dbReference>
<dbReference type="PRINTS" id="PR00081">
    <property type="entry name" value="GDHRDH"/>
</dbReference>
<comment type="caution">
    <text evidence="4">The sequence shown here is derived from an EMBL/GenBank/DDBJ whole genome shotgun (WGS) entry which is preliminary data.</text>
</comment>
<dbReference type="Gene3D" id="3.40.50.720">
    <property type="entry name" value="NAD(P)-binding Rossmann-like Domain"/>
    <property type="match status" value="2"/>
</dbReference>
<evidence type="ECO:0000313" key="5">
    <source>
        <dbReference type="Proteomes" id="UP001597380"/>
    </source>
</evidence>
<protein>
    <submittedName>
        <fullName evidence="4">SDR family oxidoreductase</fullName>
    </submittedName>
</protein>
<dbReference type="NCBIfam" id="NF005539">
    <property type="entry name" value="PRK07201.1"/>
    <property type="match status" value="1"/>
</dbReference>